<dbReference type="SMART" id="SM00174">
    <property type="entry name" value="RHO"/>
    <property type="match status" value="1"/>
</dbReference>
<evidence type="ECO:0000256" key="2">
    <source>
        <dbReference type="ARBA" id="ARBA00023134"/>
    </source>
</evidence>
<dbReference type="InterPro" id="IPR005225">
    <property type="entry name" value="Small_GTP-bd"/>
</dbReference>
<keyword evidence="2" id="KW-0342">GTP-binding</keyword>
<dbReference type="GO" id="GO:0022412">
    <property type="term" value="P:cellular process involved in reproduction in multicellular organism"/>
    <property type="evidence" value="ECO:0007669"/>
    <property type="project" value="UniProtKB-ARBA"/>
</dbReference>
<name>A0A9J6FAW0_HAELO</name>
<evidence type="ECO:0000313" key="4">
    <source>
        <dbReference type="EMBL" id="KAH9363438.1"/>
    </source>
</evidence>
<dbReference type="Pfam" id="PF00071">
    <property type="entry name" value="Ras"/>
    <property type="match status" value="1"/>
</dbReference>
<dbReference type="GO" id="GO:0003924">
    <property type="term" value="F:GTPase activity"/>
    <property type="evidence" value="ECO:0007669"/>
    <property type="project" value="InterPro"/>
</dbReference>
<evidence type="ECO:0000256" key="3">
    <source>
        <dbReference type="SAM" id="MobiDB-lite"/>
    </source>
</evidence>
<reference evidence="4 5" key="1">
    <citation type="journal article" date="2020" name="Cell">
        <title>Large-Scale Comparative Analyses of Tick Genomes Elucidate Their Genetic Diversity and Vector Capacities.</title>
        <authorList>
            <consortium name="Tick Genome and Microbiome Consortium (TIGMIC)"/>
            <person name="Jia N."/>
            <person name="Wang J."/>
            <person name="Shi W."/>
            <person name="Du L."/>
            <person name="Sun Y."/>
            <person name="Zhan W."/>
            <person name="Jiang J.F."/>
            <person name="Wang Q."/>
            <person name="Zhang B."/>
            <person name="Ji P."/>
            <person name="Bell-Sakyi L."/>
            <person name="Cui X.M."/>
            <person name="Yuan T.T."/>
            <person name="Jiang B.G."/>
            <person name="Yang W.F."/>
            <person name="Lam T.T."/>
            <person name="Chang Q.C."/>
            <person name="Ding S.J."/>
            <person name="Wang X.J."/>
            <person name="Zhu J.G."/>
            <person name="Ruan X.D."/>
            <person name="Zhao L."/>
            <person name="Wei J.T."/>
            <person name="Ye R.Z."/>
            <person name="Que T.C."/>
            <person name="Du C.H."/>
            <person name="Zhou Y.H."/>
            <person name="Cheng J.X."/>
            <person name="Dai P.F."/>
            <person name="Guo W.B."/>
            <person name="Han X.H."/>
            <person name="Huang E.J."/>
            <person name="Li L.F."/>
            <person name="Wei W."/>
            <person name="Gao Y.C."/>
            <person name="Liu J.Z."/>
            <person name="Shao H.Z."/>
            <person name="Wang X."/>
            <person name="Wang C.C."/>
            <person name="Yang T.C."/>
            <person name="Huo Q.B."/>
            <person name="Li W."/>
            <person name="Chen H.Y."/>
            <person name="Chen S.E."/>
            <person name="Zhou L.G."/>
            <person name="Ni X.B."/>
            <person name="Tian J.H."/>
            <person name="Sheng Y."/>
            <person name="Liu T."/>
            <person name="Pan Y.S."/>
            <person name="Xia L.Y."/>
            <person name="Li J."/>
            <person name="Zhao F."/>
            <person name="Cao W.C."/>
        </authorList>
    </citation>
    <scope>NUCLEOTIDE SEQUENCE [LARGE SCALE GENOMIC DNA]</scope>
    <source>
        <strain evidence="4">HaeL-2018</strain>
    </source>
</reference>
<dbReference type="GO" id="GO:0007264">
    <property type="term" value="P:small GTPase-mediated signal transduction"/>
    <property type="evidence" value="ECO:0007669"/>
    <property type="project" value="InterPro"/>
</dbReference>
<dbReference type="SMART" id="SM00173">
    <property type="entry name" value="RAS"/>
    <property type="match status" value="1"/>
</dbReference>
<dbReference type="InterPro" id="IPR027417">
    <property type="entry name" value="P-loop_NTPase"/>
</dbReference>
<comment type="caution">
    <text evidence="4">The sequence shown here is derived from an EMBL/GenBank/DDBJ whole genome shotgun (WGS) entry which is preliminary data.</text>
</comment>
<dbReference type="InterPro" id="IPR003578">
    <property type="entry name" value="Small_GTPase_Rho"/>
</dbReference>
<dbReference type="OMA" id="GIPCARA"/>
<dbReference type="GO" id="GO:0001667">
    <property type="term" value="P:ameboidal-type cell migration"/>
    <property type="evidence" value="ECO:0007669"/>
    <property type="project" value="UniProtKB-ARBA"/>
</dbReference>
<dbReference type="AlphaFoldDB" id="A0A9J6FAW0"/>
<dbReference type="VEuPathDB" id="VectorBase:HLOH_053431"/>
<dbReference type="CDD" id="cd00157">
    <property type="entry name" value="Rho"/>
    <property type="match status" value="1"/>
</dbReference>
<dbReference type="Proteomes" id="UP000821853">
    <property type="component" value="Chromosome 10"/>
</dbReference>
<dbReference type="InterPro" id="IPR001806">
    <property type="entry name" value="Small_GTPase"/>
</dbReference>
<feature type="region of interest" description="Disordered" evidence="3">
    <location>
        <begin position="98"/>
        <end position="123"/>
    </location>
</feature>
<proteinExistence type="predicted"/>
<dbReference type="PANTHER" id="PTHR24072">
    <property type="entry name" value="RHO FAMILY GTPASE"/>
    <property type="match status" value="1"/>
</dbReference>
<dbReference type="GO" id="GO:0003006">
    <property type="term" value="P:developmental process involved in reproduction"/>
    <property type="evidence" value="ECO:0007669"/>
    <property type="project" value="UniProtKB-ARBA"/>
</dbReference>
<keyword evidence="5" id="KW-1185">Reference proteome</keyword>
<dbReference type="PRINTS" id="PR00449">
    <property type="entry name" value="RASTRNSFRMNG"/>
</dbReference>
<dbReference type="GO" id="GO:0005525">
    <property type="term" value="F:GTP binding"/>
    <property type="evidence" value="ECO:0007669"/>
    <property type="project" value="UniProtKB-KW"/>
</dbReference>
<dbReference type="SUPFAM" id="SSF52540">
    <property type="entry name" value="P-loop containing nucleoside triphosphate hydrolases"/>
    <property type="match status" value="1"/>
</dbReference>
<dbReference type="Gene3D" id="3.40.50.300">
    <property type="entry name" value="P-loop containing nucleotide triphosphate hydrolases"/>
    <property type="match status" value="1"/>
</dbReference>
<dbReference type="NCBIfam" id="TIGR00231">
    <property type="entry name" value="small_GTP"/>
    <property type="match status" value="1"/>
</dbReference>
<dbReference type="EMBL" id="JABSTR010000002">
    <property type="protein sequence ID" value="KAH9363438.1"/>
    <property type="molecule type" value="Genomic_DNA"/>
</dbReference>
<accession>A0A9J6FAW0</accession>
<keyword evidence="1" id="KW-0547">Nucleotide-binding</keyword>
<evidence type="ECO:0000256" key="1">
    <source>
        <dbReference type="ARBA" id="ARBA00022741"/>
    </source>
</evidence>
<sequence length="139" mass="15721">MAGKKTIARKLVVVGDGNCGKTSLLVTYCNECFPSDYVPTIFETYSKFVESSGYRVQLFLWDSSGQQDYDRLRPLSYPETKVVLLCFTLDEQLQPGKRRDKWEPEIRNTLPRAPPTDETAVPSAVGGTKHQLFLVDIKN</sequence>
<dbReference type="GO" id="GO:0035006">
    <property type="term" value="P:melanization defense response"/>
    <property type="evidence" value="ECO:0007669"/>
    <property type="project" value="UniProtKB-ARBA"/>
</dbReference>
<dbReference type="OrthoDB" id="8830751at2759"/>
<gene>
    <name evidence="4" type="ORF">HPB48_006026</name>
</gene>
<evidence type="ECO:0000313" key="5">
    <source>
        <dbReference type="Proteomes" id="UP000821853"/>
    </source>
</evidence>
<protein>
    <submittedName>
        <fullName evidence="4">Uncharacterized protein</fullName>
    </submittedName>
</protein>
<dbReference type="GO" id="GO:0035099">
    <property type="term" value="P:hemocyte migration"/>
    <property type="evidence" value="ECO:0007669"/>
    <property type="project" value="UniProtKB-ARBA"/>
</dbReference>
<organism evidence="4 5">
    <name type="scientific">Haemaphysalis longicornis</name>
    <name type="common">Bush tick</name>
    <dbReference type="NCBI Taxonomy" id="44386"/>
    <lineage>
        <taxon>Eukaryota</taxon>
        <taxon>Metazoa</taxon>
        <taxon>Ecdysozoa</taxon>
        <taxon>Arthropoda</taxon>
        <taxon>Chelicerata</taxon>
        <taxon>Arachnida</taxon>
        <taxon>Acari</taxon>
        <taxon>Parasitiformes</taxon>
        <taxon>Ixodida</taxon>
        <taxon>Ixodoidea</taxon>
        <taxon>Ixodidae</taxon>
        <taxon>Haemaphysalinae</taxon>
        <taxon>Haemaphysalis</taxon>
    </lineage>
</organism>
<dbReference type="PROSITE" id="PS51420">
    <property type="entry name" value="RHO"/>
    <property type="match status" value="1"/>
</dbReference>